<dbReference type="AlphaFoldDB" id="A0A834TY11"/>
<keyword evidence="3" id="KW-1185">Reference proteome</keyword>
<evidence type="ECO:0000313" key="2">
    <source>
        <dbReference type="EMBL" id="KAF7829347.1"/>
    </source>
</evidence>
<evidence type="ECO:0000256" key="1">
    <source>
        <dbReference type="SAM" id="MobiDB-lite"/>
    </source>
</evidence>
<sequence>MDAAMSNNTNKEKEKMAHRY</sequence>
<feature type="region of interest" description="Disordered" evidence="1">
    <location>
        <begin position="1"/>
        <end position="20"/>
    </location>
</feature>
<name>A0A834TY11_9FABA</name>
<dbReference type="EMBL" id="JAAIUW010000006">
    <property type="protein sequence ID" value="KAF7829347.1"/>
    <property type="molecule type" value="Genomic_DNA"/>
</dbReference>
<accession>A0A834TY11</accession>
<reference evidence="2" key="1">
    <citation type="submission" date="2020-09" db="EMBL/GenBank/DDBJ databases">
        <title>Genome-Enabled Discovery of Anthraquinone Biosynthesis in Senna tora.</title>
        <authorList>
            <person name="Kang S.-H."/>
            <person name="Pandey R.P."/>
            <person name="Lee C.-M."/>
            <person name="Sim J.-S."/>
            <person name="Jeong J.-T."/>
            <person name="Choi B.-S."/>
            <person name="Jung M."/>
            <person name="Ginzburg D."/>
            <person name="Zhao K."/>
            <person name="Won S.Y."/>
            <person name="Oh T.-J."/>
            <person name="Yu Y."/>
            <person name="Kim N.-H."/>
            <person name="Lee O.R."/>
            <person name="Lee T.-H."/>
            <person name="Bashyal P."/>
            <person name="Kim T.-S."/>
            <person name="Lee W.-H."/>
            <person name="Kawkins C."/>
            <person name="Kim C.-K."/>
            <person name="Kim J.S."/>
            <person name="Ahn B.O."/>
            <person name="Rhee S.Y."/>
            <person name="Sohng J.K."/>
        </authorList>
    </citation>
    <scope>NUCLEOTIDE SEQUENCE</scope>
    <source>
        <tissue evidence="2">Leaf</tissue>
    </source>
</reference>
<organism evidence="2 3">
    <name type="scientific">Senna tora</name>
    <dbReference type="NCBI Taxonomy" id="362788"/>
    <lineage>
        <taxon>Eukaryota</taxon>
        <taxon>Viridiplantae</taxon>
        <taxon>Streptophyta</taxon>
        <taxon>Embryophyta</taxon>
        <taxon>Tracheophyta</taxon>
        <taxon>Spermatophyta</taxon>
        <taxon>Magnoliopsida</taxon>
        <taxon>eudicotyledons</taxon>
        <taxon>Gunneridae</taxon>
        <taxon>Pentapetalae</taxon>
        <taxon>rosids</taxon>
        <taxon>fabids</taxon>
        <taxon>Fabales</taxon>
        <taxon>Fabaceae</taxon>
        <taxon>Caesalpinioideae</taxon>
        <taxon>Cassia clade</taxon>
        <taxon>Senna</taxon>
    </lineage>
</organism>
<gene>
    <name evidence="2" type="ORF">G2W53_020511</name>
</gene>
<evidence type="ECO:0000313" key="3">
    <source>
        <dbReference type="Proteomes" id="UP000634136"/>
    </source>
</evidence>
<feature type="compositionally biased region" description="Basic and acidic residues" evidence="1">
    <location>
        <begin position="10"/>
        <end position="20"/>
    </location>
</feature>
<protein>
    <submittedName>
        <fullName evidence="2">Uncharacterized protein</fullName>
    </submittedName>
</protein>
<comment type="caution">
    <text evidence="2">The sequence shown here is derived from an EMBL/GenBank/DDBJ whole genome shotgun (WGS) entry which is preliminary data.</text>
</comment>
<proteinExistence type="predicted"/>
<dbReference type="Proteomes" id="UP000634136">
    <property type="component" value="Unassembled WGS sequence"/>
</dbReference>